<protein>
    <submittedName>
        <fullName evidence="1">Uncharacterized protein</fullName>
    </submittedName>
</protein>
<dbReference type="InterPro" id="IPR008979">
    <property type="entry name" value="Galactose-bd-like_sf"/>
</dbReference>
<dbReference type="OrthoDB" id="285989at2"/>
<dbReference type="EMBL" id="SIHI01000001">
    <property type="protein sequence ID" value="TWT58422.1"/>
    <property type="molecule type" value="Genomic_DNA"/>
</dbReference>
<reference evidence="1 2" key="1">
    <citation type="submission" date="2019-02" db="EMBL/GenBank/DDBJ databases">
        <title>Deep-cultivation of Planctomycetes and their phenomic and genomic characterization uncovers novel biology.</title>
        <authorList>
            <person name="Wiegand S."/>
            <person name="Jogler M."/>
            <person name="Boedeker C."/>
            <person name="Pinto D."/>
            <person name="Vollmers J."/>
            <person name="Rivas-Marin E."/>
            <person name="Kohn T."/>
            <person name="Peeters S.H."/>
            <person name="Heuer A."/>
            <person name="Rast P."/>
            <person name="Oberbeckmann S."/>
            <person name="Bunk B."/>
            <person name="Jeske O."/>
            <person name="Meyerdierks A."/>
            <person name="Storesund J.E."/>
            <person name="Kallscheuer N."/>
            <person name="Luecker S."/>
            <person name="Lage O.M."/>
            <person name="Pohl T."/>
            <person name="Merkel B.J."/>
            <person name="Hornburger P."/>
            <person name="Mueller R.-W."/>
            <person name="Bruemmer F."/>
            <person name="Labrenz M."/>
            <person name="Spormann A.M."/>
            <person name="Op Den Camp H."/>
            <person name="Overmann J."/>
            <person name="Amann R."/>
            <person name="Jetten M.S.M."/>
            <person name="Mascher T."/>
            <person name="Medema M.H."/>
            <person name="Devos D.P."/>
            <person name="Kaster A.-K."/>
            <person name="Ovreas L."/>
            <person name="Rohde M."/>
            <person name="Galperin M.Y."/>
            <person name="Jogler C."/>
        </authorList>
    </citation>
    <scope>NUCLEOTIDE SEQUENCE [LARGE SCALE GENOMIC DNA]</scope>
    <source>
        <strain evidence="1 2">KOR42</strain>
    </source>
</reference>
<accession>A0A5C5X976</accession>
<dbReference type="SUPFAM" id="SSF49785">
    <property type="entry name" value="Galactose-binding domain-like"/>
    <property type="match status" value="1"/>
</dbReference>
<evidence type="ECO:0000313" key="1">
    <source>
        <dbReference type="EMBL" id="TWT58422.1"/>
    </source>
</evidence>
<dbReference type="Proteomes" id="UP000317243">
    <property type="component" value="Unassembled WGS sequence"/>
</dbReference>
<proteinExistence type="predicted"/>
<gene>
    <name evidence="1" type="ORF">KOR42_17960</name>
</gene>
<dbReference type="Gene3D" id="2.60.120.260">
    <property type="entry name" value="Galactose-binding domain-like"/>
    <property type="match status" value="1"/>
</dbReference>
<sequence>MDSNLLHRIRLKGPWEILPPEENLDDVPSSKQDQTWQRHAMPMDWRALFGESAGKAWFRRRFHRPSGLTSDECVQIYLPEGVGDVSDFHINQKPLQPASEEPIRFDVTAELEDFNELLFAITFDPTANRSLPGGLWETVFVEIHSKSS</sequence>
<dbReference type="AlphaFoldDB" id="A0A5C5X976"/>
<dbReference type="RefSeq" id="WP_146508804.1">
    <property type="nucleotide sequence ID" value="NZ_SIHI01000001.1"/>
</dbReference>
<name>A0A5C5X976_9PLAN</name>
<comment type="caution">
    <text evidence="1">The sequence shown here is derived from an EMBL/GenBank/DDBJ whole genome shotgun (WGS) entry which is preliminary data.</text>
</comment>
<organism evidence="1 2">
    <name type="scientific">Thalassoglobus neptunius</name>
    <dbReference type="NCBI Taxonomy" id="1938619"/>
    <lineage>
        <taxon>Bacteria</taxon>
        <taxon>Pseudomonadati</taxon>
        <taxon>Planctomycetota</taxon>
        <taxon>Planctomycetia</taxon>
        <taxon>Planctomycetales</taxon>
        <taxon>Planctomycetaceae</taxon>
        <taxon>Thalassoglobus</taxon>
    </lineage>
</organism>
<keyword evidence="2" id="KW-1185">Reference proteome</keyword>
<evidence type="ECO:0000313" key="2">
    <source>
        <dbReference type="Proteomes" id="UP000317243"/>
    </source>
</evidence>